<dbReference type="OMA" id="APWPKAG"/>
<feature type="domain" description="Carbohydrate kinase PfkB" evidence="3">
    <location>
        <begin position="8"/>
        <end position="322"/>
    </location>
</feature>
<gene>
    <name evidence="4" type="ORF">MICPUN_59901</name>
</gene>
<sequence>MATQVKFAVIGDAFVDISVGPLDALPSPGADVEVETVSQGPGGSALNTAWHLAAQGVPATLHAAVGQDRMAQVLTAALKNESKVTDPAKSLAVLKYQATATCVAMHGPRVDRTFVSTYGAAKTATLNQLLPGGNADALDATHVHIGGFYVCRGVHGGLAACVKRLKARGIKVSMDPNFDATGEWTPPAMMTAVRGPAAVDVLMPSEVEACEITGKDTAEEALEVLVGGTNTAGGGPTESSFDGVGLVVIKRGARGVLAGDSSGRRWAVPACTVSRVVDTNGAGDAFNAGFLRVWSQGLDVGAALMAGCAAAAIAAQHSGAVGAWAPDRKIVDAQSEAEYGDKPWWQKGILACMAPRRPV</sequence>
<protein>
    <recommendedName>
        <fullName evidence="3">Carbohydrate kinase PfkB domain-containing protein</fullName>
    </recommendedName>
</protein>
<dbReference type="InterPro" id="IPR011611">
    <property type="entry name" value="PfkB_dom"/>
</dbReference>
<dbReference type="PANTHER" id="PTHR10584">
    <property type="entry name" value="SUGAR KINASE"/>
    <property type="match status" value="1"/>
</dbReference>
<dbReference type="PANTHER" id="PTHR10584:SF166">
    <property type="entry name" value="RIBOKINASE"/>
    <property type="match status" value="1"/>
</dbReference>
<dbReference type="GeneID" id="8245155"/>
<keyword evidence="1" id="KW-0808">Transferase</keyword>
<dbReference type="SUPFAM" id="SSF53613">
    <property type="entry name" value="Ribokinase-like"/>
    <property type="match status" value="1"/>
</dbReference>
<accession>C1EA03</accession>
<dbReference type="AlphaFoldDB" id="C1EA03"/>
<dbReference type="Gene3D" id="3.40.1190.20">
    <property type="match status" value="1"/>
</dbReference>
<dbReference type="PROSITE" id="PS00584">
    <property type="entry name" value="PFKB_KINASES_2"/>
    <property type="match status" value="1"/>
</dbReference>
<dbReference type="OrthoDB" id="204058at2759"/>
<dbReference type="KEGG" id="mis:MICPUN_59901"/>
<evidence type="ECO:0000259" key="3">
    <source>
        <dbReference type="Pfam" id="PF00294"/>
    </source>
</evidence>
<dbReference type="Proteomes" id="UP000002009">
    <property type="component" value="Chromosome 7"/>
</dbReference>
<dbReference type="RefSeq" id="XP_002503865.1">
    <property type="nucleotide sequence ID" value="XM_002503819.1"/>
</dbReference>
<dbReference type="GO" id="GO:0005829">
    <property type="term" value="C:cytosol"/>
    <property type="evidence" value="ECO:0007669"/>
    <property type="project" value="TreeGrafter"/>
</dbReference>
<evidence type="ECO:0000256" key="2">
    <source>
        <dbReference type="ARBA" id="ARBA00022777"/>
    </source>
</evidence>
<keyword evidence="2" id="KW-0418">Kinase</keyword>
<keyword evidence="5" id="KW-1185">Reference proteome</keyword>
<name>C1EA03_MICCC</name>
<dbReference type="STRING" id="296587.C1EA03"/>
<dbReference type="eggNOG" id="ENOG502SVR8">
    <property type="taxonomic scope" value="Eukaryota"/>
</dbReference>
<proteinExistence type="predicted"/>
<dbReference type="InParanoid" id="C1EA03"/>
<organism evidence="4 5">
    <name type="scientific">Micromonas commoda (strain RCC299 / NOUM17 / CCMP2709)</name>
    <name type="common">Picoplanktonic green alga</name>
    <dbReference type="NCBI Taxonomy" id="296587"/>
    <lineage>
        <taxon>Eukaryota</taxon>
        <taxon>Viridiplantae</taxon>
        <taxon>Chlorophyta</taxon>
        <taxon>Mamiellophyceae</taxon>
        <taxon>Mamiellales</taxon>
        <taxon>Mamiellaceae</taxon>
        <taxon>Micromonas</taxon>
    </lineage>
</organism>
<evidence type="ECO:0000313" key="5">
    <source>
        <dbReference type="Proteomes" id="UP000002009"/>
    </source>
</evidence>
<dbReference type="PROSITE" id="PS00583">
    <property type="entry name" value="PFKB_KINASES_1"/>
    <property type="match status" value="1"/>
</dbReference>
<evidence type="ECO:0000313" key="4">
    <source>
        <dbReference type="EMBL" id="ACO65123.1"/>
    </source>
</evidence>
<dbReference type="Pfam" id="PF00294">
    <property type="entry name" value="PfkB"/>
    <property type="match status" value="1"/>
</dbReference>
<dbReference type="InterPro" id="IPR002173">
    <property type="entry name" value="Carboh/pur_kinase_PfkB_CS"/>
</dbReference>
<evidence type="ECO:0000256" key="1">
    <source>
        <dbReference type="ARBA" id="ARBA00022679"/>
    </source>
</evidence>
<dbReference type="GO" id="GO:0016301">
    <property type="term" value="F:kinase activity"/>
    <property type="evidence" value="ECO:0007669"/>
    <property type="project" value="UniProtKB-KW"/>
</dbReference>
<reference evidence="4 5" key="1">
    <citation type="journal article" date="2009" name="Science">
        <title>Green evolution and dynamic adaptations revealed by genomes of the marine picoeukaryotes Micromonas.</title>
        <authorList>
            <person name="Worden A.Z."/>
            <person name="Lee J.H."/>
            <person name="Mock T."/>
            <person name="Rouze P."/>
            <person name="Simmons M.P."/>
            <person name="Aerts A.L."/>
            <person name="Allen A.E."/>
            <person name="Cuvelier M.L."/>
            <person name="Derelle E."/>
            <person name="Everett M.V."/>
            <person name="Foulon E."/>
            <person name="Grimwood J."/>
            <person name="Gundlach H."/>
            <person name="Henrissat B."/>
            <person name="Napoli C."/>
            <person name="McDonald S.M."/>
            <person name="Parker M.S."/>
            <person name="Rombauts S."/>
            <person name="Salamov A."/>
            <person name="Von Dassow P."/>
            <person name="Badger J.H."/>
            <person name="Coutinho P.M."/>
            <person name="Demir E."/>
            <person name="Dubchak I."/>
            <person name="Gentemann C."/>
            <person name="Eikrem W."/>
            <person name="Gready J.E."/>
            <person name="John U."/>
            <person name="Lanier W."/>
            <person name="Lindquist E.A."/>
            <person name="Lucas S."/>
            <person name="Mayer K.F."/>
            <person name="Moreau H."/>
            <person name="Not F."/>
            <person name="Otillar R."/>
            <person name="Panaud O."/>
            <person name="Pangilinan J."/>
            <person name="Paulsen I."/>
            <person name="Piegu B."/>
            <person name="Poliakov A."/>
            <person name="Robbens S."/>
            <person name="Schmutz J."/>
            <person name="Toulza E."/>
            <person name="Wyss T."/>
            <person name="Zelensky A."/>
            <person name="Zhou K."/>
            <person name="Armbrust E.V."/>
            <person name="Bhattacharya D."/>
            <person name="Goodenough U.W."/>
            <person name="Van de Peer Y."/>
            <person name="Grigoriev I.V."/>
        </authorList>
    </citation>
    <scope>NUCLEOTIDE SEQUENCE [LARGE SCALE GENOMIC DNA]</scope>
    <source>
        <strain evidence="5">RCC299 / NOUM17</strain>
    </source>
</reference>
<dbReference type="InterPro" id="IPR029056">
    <property type="entry name" value="Ribokinase-like"/>
</dbReference>
<dbReference type="EMBL" id="CP001328">
    <property type="protein sequence ID" value="ACO65123.1"/>
    <property type="molecule type" value="Genomic_DNA"/>
</dbReference>